<dbReference type="PANTHER" id="PTHR24166:SF48">
    <property type="entry name" value="PROTEIN VAPYRIN"/>
    <property type="match status" value="1"/>
</dbReference>
<keyword evidence="1" id="KW-0677">Repeat</keyword>
<evidence type="ECO:0000256" key="2">
    <source>
        <dbReference type="ARBA" id="ARBA00023043"/>
    </source>
</evidence>
<dbReference type="AlphaFoldDB" id="A0AAV2RSG2"/>
<name>A0AAV2RSG2_MEGNR</name>
<dbReference type="Gene3D" id="1.25.40.20">
    <property type="entry name" value="Ankyrin repeat-containing domain"/>
    <property type="match status" value="1"/>
</dbReference>
<keyword evidence="6" id="KW-1185">Reference proteome</keyword>
<keyword evidence="2 3" id="KW-0040">ANK repeat</keyword>
<protein>
    <submittedName>
        <fullName evidence="5">Uncharacterized protein</fullName>
    </submittedName>
</protein>
<evidence type="ECO:0000313" key="5">
    <source>
        <dbReference type="EMBL" id="CAL4135839.1"/>
    </source>
</evidence>
<sequence>MHCRSPLCFTFTLLSYVHLSFQQYGIEPSNADILNAISNLEYRLEEKLEDLLDDRFAKLLEMKLSNLLEKKLASVHERFNIIEDDLLAVRDDLAYIRGSMKRNMSEEFHDKSTDVGTFTQDVTRASLPSHTDQTTSISQSIPTIYPPIQPIPYPTVPPAICSFTRQPSSTTTLSGLTMWKAAKKGVLAFVNKALASGTYVDWQNNNRSNYTALHVAARFNHPAVVKALLDACADKDLQSDGGMTAVYVASLYGNTDVVSISDSLWC</sequence>
<dbReference type="Pfam" id="PF12796">
    <property type="entry name" value="Ank_2"/>
    <property type="match status" value="1"/>
</dbReference>
<dbReference type="SUPFAM" id="SSF48403">
    <property type="entry name" value="Ankyrin repeat"/>
    <property type="match status" value="1"/>
</dbReference>
<dbReference type="InterPro" id="IPR050889">
    <property type="entry name" value="Dendritic_Spine_Reg/Scaffold"/>
</dbReference>
<comment type="caution">
    <text evidence="5">The sequence shown here is derived from an EMBL/GenBank/DDBJ whole genome shotgun (WGS) entry which is preliminary data.</text>
</comment>
<dbReference type="PROSITE" id="PS50088">
    <property type="entry name" value="ANK_REPEAT"/>
    <property type="match status" value="1"/>
</dbReference>
<evidence type="ECO:0000256" key="3">
    <source>
        <dbReference type="PROSITE-ProRule" id="PRU00023"/>
    </source>
</evidence>
<feature type="repeat" description="ANK" evidence="3">
    <location>
        <begin position="208"/>
        <end position="240"/>
    </location>
</feature>
<reference evidence="5 6" key="1">
    <citation type="submission" date="2024-05" db="EMBL/GenBank/DDBJ databases">
        <authorList>
            <person name="Wallberg A."/>
        </authorList>
    </citation>
    <scope>NUCLEOTIDE SEQUENCE [LARGE SCALE GENOMIC DNA]</scope>
</reference>
<feature type="chain" id="PRO_5043315376" evidence="4">
    <location>
        <begin position="23"/>
        <end position="266"/>
    </location>
</feature>
<accession>A0AAV2RSG2</accession>
<dbReference type="SMART" id="SM00248">
    <property type="entry name" value="ANK"/>
    <property type="match status" value="1"/>
</dbReference>
<evidence type="ECO:0000256" key="1">
    <source>
        <dbReference type="ARBA" id="ARBA00022737"/>
    </source>
</evidence>
<keyword evidence="4" id="KW-0732">Signal</keyword>
<proteinExistence type="predicted"/>
<dbReference type="InterPro" id="IPR036770">
    <property type="entry name" value="Ankyrin_rpt-contain_sf"/>
</dbReference>
<dbReference type="InterPro" id="IPR002110">
    <property type="entry name" value="Ankyrin_rpt"/>
</dbReference>
<feature type="signal peptide" evidence="4">
    <location>
        <begin position="1"/>
        <end position="22"/>
    </location>
</feature>
<dbReference type="PROSITE" id="PS50297">
    <property type="entry name" value="ANK_REP_REGION"/>
    <property type="match status" value="1"/>
</dbReference>
<evidence type="ECO:0000256" key="4">
    <source>
        <dbReference type="SAM" id="SignalP"/>
    </source>
</evidence>
<gene>
    <name evidence="5" type="ORF">MNOR_LOCUS27723</name>
</gene>
<dbReference type="PANTHER" id="PTHR24166">
    <property type="entry name" value="ROLLING PEBBLES, ISOFORM B"/>
    <property type="match status" value="1"/>
</dbReference>
<evidence type="ECO:0000313" key="6">
    <source>
        <dbReference type="Proteomes" id="UP001497623"/>
    </source>
</evidence>
<dbReference type="EMBL" id="CAXKWB010029592">
    <property type="protein sequence ID" value="CAL4135839.1"/>
    <property type="molecule type" value="Genomic_DNA"/>
</dbReference>
<organism evidence="5 6">
    <name type="scientific">Meganyctiphanes norvegica</name>
    <name type="common">Northern krill</name>
    <name type="synonym">Thysanopoda norvegica</name>
    <dbReference type="NCBI Taxonomy" id="48144"/>
    <lineage>
        <taxon>Eukaryota</taxon>
        <taxon>Metazoa</taxon>
        <taxon>Ecdysozoa</taxon>
        <taxon>Arthropoda</taxon>
        <taxon>Crustacea</taxon>
        <taxon>Multicrustacea</taxon>
        <taxon>Malacostraca</taxon>
        <taxon>Eumalacostraca</taxon>
        <taxon>Eucarida</taxon>
        <taxon>Euphausiacea</taxon>
        <taxon>Euphausiidae</taxon>
        <taxon>Meganyctiphanes</taxon>
    </lineage>
</organism>
<dbReference type="Proteomes" id="UP001497623">
    <property type="component" value="Unassembled WGS sequence"/>
</dbReference>